<dbReference type="AlphaFoldDB" id="A0A858U5Y8"/>
<evidence type="ECO:0000256" key="3">
    <source>
        <dbReference type="ARBA" id="ARBA00022781"/>
    </source>
</evidence>
<keyword evidence="7" id="KW-0139">CF(1)</keyword>
<evidence type="ECO:0000256" key="5">
    <source>
        <dbReference type="ARBA" id="ARBA00023136"/>
    </source>
</evidence>
<keyword evidence="2 7" id="KW-0813">Transport</keyword>
<dbReference type="PANTHER" id="PTHR11910">
    <property type="entry name" value="ATP SYNTHASE DELTA CHAIN"/>
    <property type="match status" value="1"/>
</dbReference>
<evidence type="ECO:0000256" key="7">
    <source>
        <dbReference type="HAMAP-Rule" id="MF_01416"/>
    </source>
</evidence>
<keyword evidence="5 7" id="KW-0472">Membrane</keyword>
<comment type="similarity">
    <text evidence="7">Belongs to the ATPase delta chain family.</text>
</comment>
<dbReference type="Proteomes" id="UP000501728">
    <property type="component" value="Chromosome"/>
</dbReference>
<evidence type="ECO:0000256" key="2">
    <source>
        <dbReference type="ARBA" id="ARBA00022448"/>
    </source>
</evidence>
<dbReference type="GO" id="GO:0005886">
    <property type="term" value="C:plasma membrane"/>
    <property type="evidence" value="ECO:0007669"/>
    <property type="project" value="UniProtKB-SubCell"/>
</dbReference>
<dbReference type="Pfam" id="PF00213">
    <property type="entry name" value="OSCP"/>
    <property type="match status" value="1"/>
</dbReference>
<comment type="function">
    <text evidence="7">This protein is part of the stalk that links CF(0) to CF(1). It either transmits conformational changes from CF(0) to CF(1) or is implicated in proton conduction.</text>
</comment>
<comment type="function">
    <text evidence="7">F(1)F(0) ATP synthase produces ATP from ADP in the presence of a proton or sodium gradient. F-type ATPases consist of two structural domains, F(1) containing the extramembraneous catalytic core and F(0) containing the membrane proton channel, linked together by a central stalk and a peripheral stalk. During catalysis, ATP synthesis in the catalytic domain of F(1) is coupled via a rotary mechanism of the central stalk subunits to proton translocation.</text>
</comment>
<protein>
    <recommendedName>
        <fullName evidence="7">ATP synthase subunit delta</fullName>
    </recommendedName>
    <alternativeName>
        <fullName evidence="7">ATP synthase F(1) sector subunit delta</fullName>
    </alternativeName>
    <alternativeName>
        <fullName evidence="7">F-type ATPase subunit delta</fullName>
        <shortName evidence="7">F-ATPase subunit delta</shortName>
    </alternativeName>
</protein>
<evidence type="ECO:0000313" key="9">
    <source>
        <dbReference type="Proteomes" id="UP000501728"/>
    </source>
</evidence>
<comment type="subcellular location">
    <subcellularLocation>
        <location evidence="7">Cell membrane</location>
        <topology evidence="7">Peripheral membrane protein</topology>
    </subcellularLocation>
    <subcellularLocation>
        <location evidence="1">Membrane</location>
    </subcellularLocation>
</comment>
<keyword evidence="9" id="KW-1185">Reference proteome</keyword>
<proteinExistence type="inferred from homology"/>
<dbReference type="GO" id="GO:0046933">
    <property type="term" value="F:proton-transporting ATP synthase activity, rotational mechanism"/>
    <property type="evidence" value="ECO:0007669"/>
    <property type="project" value="UniProtKB-UniRule"/>
</dbReference>
<dbReference type="HAMAP" id="MF_01416">
    <property type="entry name" value="ATP_synth_delta_bact"/>
    <property type="match status" value="1"/>
</dbReference>
<dbReference type="NCBIfam" id="NF009975">
    <property type="entry name" value="PRK13436.1"/>
    <property type="match status" value="1"/>
</dbReference>
<evidence type="ECO:0000256" key="1">
    <source>
        <dbReference type="ARBA" id="ARBA00004370"/>
    </source>
</evidence>
<evidence type="ECO:0000256" key="6">
    <source>
        <dbReference type="ARBA" id="ARBA00023310"/>
    </source>
</evidence>
<dbReference type="EMBL" id="CP051480">
    <property type="protein sequence ID" value="QJG66218.1"/>
    <property type="molecule type" value="Genomic_DNA"/>
</dbReference>
<dbReference type="PRINTS" id="PR00125">
    <property type="entry name" value="ATPASEDELTA"/>
</dbReference>
<dbReference type="NCBIfam" id="TIGR01145">
    <property type="entry name" value="ATP_synt_delta"/>
    <property type="match status" value="1"/>
</dbReference>
<keyword evidence="7" id="KW-1003">Cell membrane</keyword>
<name>A0A858U5Y8_9MOLU</name>
<keyword evidence="6 7" id="KW-0066">ATP synthesis</keyword>
<dbReference type="InterPro" id="IPR026015">
    <property type="entry name" value="ATP_synth_OSCP/delta_N_sf"/>
</dbReference>
<dbReference type="Gene3D" id="1.10.520.20">
    <property type="entry name" value="N-terminal domain of the delta subunit of the F1F0-ATP synthase"/>
    <property type="match status" value="1"/>
</dbReference>
<dbReference type="SUPFAM" id="SSF47928">
    <property type="entry name" value="N-terminal domain of the delta subunit of the F1F0-ATP synthase"/>
    <property type="match status" value="1"/>
</dbReference>
<accession>A0A858U5Y8</accession>
<keyword evidence="3 7" id="KW-0375">Hydrogen ion transport</keyword>
<gene>
    <name evidence="7" type="primary">atpH</name>
    <name evidence="8" type="ORF">HGG64_00585</name>
</gene>
<keyword evidence="4 7" id="KW-0406">Ion transport</keyword>
<sequence length="177" mass="20392">MTNLNELIYNWSFALFDLARNSNNLPEIANQAAEIVKIVKKNKAYLSFLNSYDINDIEKFKMIDKAFGNYHEYLINTIKLASKQHTIKYLIEIFNKFVELANEKLNIKYGTIFTVKALTAAEIKKFESKISKKLNSNVHLINEVTPEIIGGIKIKVDDFLIDNSVFGQLNKIKKQIN</sequence>
<evidence type="ECO:0000313" key="8">
    <source>
        <dbReference type="EMBL" id="QJG66218.1"/>
    </source>
</evidence>
<evidence type="ECO:0000256" key="4">
    <source>
        <dbReference type="ARBA" id="ARBA00023065"/>
    </source>
</evidence>
<reference evidence="8 9" key="1">
    <citation type="submission" date="2020-04" db="EMBL/GenBank/DDBJ databases">
        <title>Novel Mycoplasma species detected in Phocoena phocoena (harbor porpoise) from the USA.</title>
        <authorList>
            <person name="Volokhov D.V."/>
        </authorList>
    </citation>
    <scope>NUCLEOTIDE SEQUENCE [LARGE SCALE GENOMIC DNA]</scope>
    <source>
        <strain evidence="8 9">C264-NAS</strain>
    </source>
</reference>
<dbReference type="KEGG" id="mphn:HGG64_00585"/>
<dbReference type="GO" id="GO:0045259">
    <property type="term" value="C:proton-transporting ATP synthase complex"/>
    <property type="evidence" value="ECO:0007669"/>
    <property type="project" value="UniProtKB-KW"/>
</dbReference>
<dbReference type="InterPro" id="IPR000711">
    <property type="entry name" value="ATPase_OSCP/dsu"/>
</dbReference>
<dbReference type="RefSeq" id="WP_169580042.1">
    <property type="nucleotide sequence ID" value="NZ_CP051480.1"/>
</dbReference>
<organism evidence="8 9">
    <name type="scientific">Mycoplasma phocoeninasale</name>
    <dbReference type="NCBI Taxonomy" id="2726117"/>
    <lineage>
        <taxon>Bacteria</taxon>
        <taxon>Bacillati</taxon>
        <taxon>Mycoplasmatota</taxon>
        <taxon>Mollicutes</taxon>
        <taxon>Mycoplasmataceae</taxon>
        <taxon>Mycoplasma</taxon>
    </lineage>
</organism>